<sequence>MSSTPLLGHNGLPAPVIMQDHPIFLRCSHSPWRWIPQNALVVLRGCVLVYMAAAAVMTGHYKMNVEETEDSPLANLFDFSNISFALAILYHIITFSWTFTHLYYPEPNEVEGRVERAIIKAMSLPQNMASQRKQFYFSMFHIATTVFCFMNSTIYWFVTRQHDQAAGANMASKVAATVFAASVKMPSSVVIPDAPFSDIFGVGWFTAFITINMHAVNSCIMAIETFFFNSIKKPHAIGSSIICTMALSGLYLAWGAIGKSICGKYPFFWMDEEQVGSKEAVSIYCIGFLFLAPTMFTLMQGLIGIRESLTRRSESRGANDGLDS</sequence>
<dbReference type="RefSeq" id="XP_040674820.1">
    <property type="nucleotide sequence ID" value="XM_040827193.1"/>
</dbReference>
<feature type="transmembrane region" description="Helical" evidence="1">
    <location>
        <begin position="240"/>
        <end position="261"/>
    </location>
</feature>
<gene>
    <name evidence="2" type="ORF">MAM_08395</name>
</gene>
<reference evidence="2 3" key="1">
    <citation type="journal article" date="2014" name="Proc. Natl. Acad. Sci. U.S.A.">
        <title>Trajectory and genomic determinants of fungal-pathogen speciation and host adaptation.</title>
        <authorList>
            <person name="Hu X."/>
            <person name="Xiao G."/>
            <person name="Zheng P."/>
            <person name="Shang Y."/>
            <person name="Su Y."/>
            <person name="Zhang X."/>
            <person name="Liu X."/>
            <person name="Zhan S."/>
            <person name="St Leger R.J."/>
            <person name="Wang C."/>
        </authorList>
    </citation>
    <scope>NUCLEOTIDE SEQUENCE [LARGE SCALE GENOMIC DNA]</scope>
    <source>
        <strain evidence="2 3">ARSEF 1941</strain>
    </source>
</reference>
<dbReference type="HOGENOM" id="CLU_055482_0_0_1"/>
<dbReference type="EMBL" id="AZHE01000054">
    <property type="protein sequence ID" value="KHN93754.1"/>
    <property type="molecule type" value="Genomic_DNA"/>
</dbReference>
<protein>
    <submittedName>
        <fullName evidence="2">Uncharacterized protein</fullName>
    </submittedName>
</protein>
<feature type="transmembrane region" description="Helical" evidence="1">
    <location>
        <begin position="82"/>
        <end position="104"/>
    </location>
</feature>
<accession>A0A0B2WJB8</accession>
<keyword evidence="1" id="KW-1133">Transmembrane helix</keyword>
<dbReference type="Proteomes" id="UP000030816">
    <property type="component" value="Unassembled WGS sequence"/>
</dbReference>
<feature type="transmembrane region" description="Helical" evidence="1">
    <location>
        <begin position="203"/>
        <end position="228"/>
    </location>
</feature>
<evidence type="ECO:0000313" key="3">
    <source>
        <dbReference type="Proteomes" id="UP000030816"/>
    </source>
</evidence>
<feature type="transmembrane region" description="Helical" evidence="1">
    <location>
        <begin position="41"/>
        <end position="61"/>
    </location>
</feature>
<dbReference type="AlphaFoldDB" id="A0A0B2WJB8"/>
<evidence type="ECO:0000313" key="2">
    <source>
        <dbReference type="EMBL" id="KHN93754.1"/>
    </source>
</evidence>
<keyword evidence="1" id="KW-0472">Membrane</keyword>
<keyword evidence="3" id="KW-1185">Reference proteome</keyword>
<dbReference type="GeneID" id="63742850"/>
<name>A0A0B2WJB8_METAS</name>
<proteinExistence type="predicted"/>
<comment type="caution">
    <text evidence="2">The sequence shown here is derived from an EMBL/GenBank/DDBJ whole genome shotgun (WGS) entry which is preliminary data.</text>
</comment>
<feature type="transmembrane region" description="Helical" evidence="1">
    <location>
        <begin position="281"/>
        <end position="303"/>
    </location>
</feature>
<keyword evidence="1" id="KW-0812">Transmembrane</keyword>
<feature type="transmembrane region" description="Helical" evidence="1">
    <location>
        <begin position="135"/>
        <end position="158"/>
    </location>
</feature>
<dbReference type="STRING" id="1081103.A0A0B2WJB8"/>
<organism evidence="2 3">
    <name type="scientific">Metarhizium album (strain ARSEF 1941)</name>
    <dbReference type="NCBI Taxonomy" id="1081103"/>
    <lineage>
        <taxon>Eukaryota</taxon>
        <taxon>Fungi</taxon>
        <taxon>Dikarya</taxon>
        <taxon>Ascomycota</taxon>
        <taxon>Pezizomycotina</taxon>
        <taxon>Sordariomycetes</taxon>
        <taxon>Hypocreomycetidae</taxon>
        <taxon>Hypocreales</taxon>
        <taxon>Clavicipitaceae</taxon>
        <taxon>Metarhizium</taxon>
    </lineage>
</organism>
<dbReference type="OrthoDB" id="5293596at2759"/>
<evidence type="ECO:0000256" key="1">
    <source>
        <dbReference type="SAM" id="Phobius"/>
    </source>
</evidence>